<dbReference type="OrthoDB" id="5836119at2759"/>
<dbReference type="PANTHER" id="PTHR13408">
    <property type="entry name" value="DNA-DIRECTED RNA POLYMERASE III"/>
    <property type="match status" value="1"/>
</dbReference>
<proteinExistence type="predicted"/>
<dbReference type="Pfam" id="PF05132">
    <property type="entry name" value="RNA_pol_Rpc4"/>
    <property type="match status" value="1"/>
</dbReference>
<keyword evidence="3" id="KW-0804">Transcription</keyword>
<feature type="region of interest" description="Disordered" evidence="5">
    <location>
        <begin position="1"/>
        <end position="177"/>
    </location>
</feature>
<accession>A0A8H6IC14</accession>
<dbReference type="AlphaFoldDB" id="A0A8H6IC14"/>
<keyword evidence="4" id="KW-0539">Nucleus</keyword>
<dbReference type="GO" id="GO:0005666">
    <property type="term" value="C:RNA polymerase III complex"/>
    <property type="evidence" value="ECO:0007669"/>
    <property type="project" value="InterPro"/>
</dbReference>
<name>A0A8H6IC14_9AGAR</name>
<feature type="compositionally biased region" description="Basic and acidic residues" evidence="5">
    <location>
        <begin position="149"/>
        <end position="163"/>
    </location>
</feature>
<feature type="compositionally biased region" description="Acidic residues" evidence="5">
    <location>
        <begin position="229"/>
        <end position="244"/>
    </location>
</feature>
<organism evidence="6 7">
    <name type="scientific">Ephemerocybe angulata</name>
    <dbReference type="NCBI Taxonomy" id="980116"/>
    <lineage>
        <taxon>Eukaryota</taxon>
        <taxon>Fungi</taxon>
        <taxon>Dikarya</taxon>
        <taxon>Basidiomycota</taxon>
        <taxon>Agaricomycotina</taxon>
        <taxon>Agaricomycetes</taxon>
        <taxon>Agaricomycetidae</taxon>
        <taxon>Agaricales</taxon>
        <taxon>Agaricineae</taxon>
        <taxon>Psathyrellaceae</taxon>
        <taxon>Ephemerocybe</taxon>
    </lineage>
</organism>
<feature type="compositionally biased region" description="Low complexity" evidence="5">
    <location>
        <begin position="130"/>
        <end position="142"/>
    </location>
</feature>
<feature type="compositionally biased region" description="Acidic residues" evidence="5">
    <location>
        <begin position="164"/>
        <end position="177"/>
    </location>
</feature>
<dbReference type="Proteomes" id="UP000521943">
    <property type="component" value="Unassembled WGS sequence"/>
</dbReference>
<keyword evidence="7" id="KW-1185">Reference proteome</keyword>
<evidence type="ECO:0000313" key="6">
    <source>
        <dbReference type="EMBL" id="KAF6761453.1"/>
    </source>
</evidence>
<dbReference type="GO" id="GO:0003677">
    <property type="term" value="F:DNA binding"/>
    <property type="evidence" value="ECO:0007669"/>
    <property type="project" value="InterPro"/>
</dbReference>
<feature type="compositionally biased region" description="Acidic residues" evidence="5">
    <location>
        <begin position="288"/>
        <end position="297"/>
    </location>
</feature>
<feature type="region of interest" description="Disordered" evidence="5">
    <location>
        <begin position="193"/>
        <end position="244"/>
    </location>
</feature>
<dbReference type="EMBL" id="JACGCI010000009">
    <property type="protein sequence ID" value="KAF6761453.1"/>
    <property type="molecule type" value="Genomic_DNA"/>
</dbReference>
<evidence type="ECO:0000256" key="2">
    <source>
        <dbReference type="ARBA" id="ARBA00022478"/>
    </source>
</evidence>
<sequence>MADAPSGSGSGAPPPKAIGSLAKKQSDVTRQGTSKLKFVPTLPQRRKKEEVKSEPTPAVIPAATEGRGRGRGRGAGRGDGARGRGRGRGGPPEVVMTASGPFAMGPAMAGSTGSRRSTPRSNFAPSVAPSLSGSSSLGTGLSHTAPPSLKKDLDLKGKGREVKQEDEEEVYSDADEGVEIIDMENVRSMDWMAPESLRKERPPAKKVKKEKKDLDTPGEIDVANALDLSESEEEEEEPELEDVIEDFATQVNIDSEDASLREERLYLFQFPTPFPTFLPNPKPSEGEPPTEDGDVEMGDATKKVSFGPDVKPPADEKPTPATSRTASTAPSDAPKPEEPLDGVVGRLEVYRSGAVKIRLGDDIVLDVTPATQPSFLQQAVYIDRTDKRLSVLGEVNKQFVVAPDVDALLRALDEADNKATGPTIEGEENLIKM</sequence>
<feature type="compositionally biased region" description="Low complexity" evidence="5">
    <location>
        <begin position="110"/>
        <end position="121"/>
    </location>
</feature>
<feature type="compositionally biased region" description="Pro residues" evidence="5">
    <location>
        <begin position="272"/>
        <end position="282"/>
    </location>
</feature>
<evidence type="ECO:0000313" key="7">
    <source>
        <dbReference type="Proteomes" id="UP000521943"/>
    </source>
</evidence>
<comment type="caution">
    <text evidence="6">The sequence shown here is derived from an EMBL/GenBank/DDBJ whole genome shotgun (WGS) entry which is preliminary data.</text>
</comment>
<feature type="region of interest" description="Disordered" evidence="5">
    <location>
        <begin position="272"/>
        <end position="340"/>
    </location>
</feature>
<comment type="subcellular location">
    <subcellularLocation>
        <location evidence="1">Nucleus</location>
    </subcellularLocation>
</comment>
<dbReference type="PANTHER" id="PTHR13408:SF0">
    <property type="entry name" value="DNA-DIRECTED RNA POLYMERASE III SUBUNIT RPC4"/>
    <property type="match status" value="1"/>
</dbReference>
<evidence type="ECO:0000256" key="1">
    <source>
        <dbReference type="ARBA" id="ARBA00004123"/>
    </source>
</evidence>
<protein>
    <submittedName>
        <fullName evidence="6">RNA polymerase III RPC4-domain-containing protein</fullName>
    </submittedName>
</protein>
<evidence type="ECO:0000256" key="3">
    <source>
        <dbReference type="ARBA" id="ARBA00023163"/>
    </source>
</evidence>
<feature type="compositionally biased region" description="Low complexity" evidence="5">
    <location>
        <begin position="319"/>
        <end position="332"/>
    </location>
</feature>
<dbReference type="InterPro" id="IPR007811">
    <property type="entry name" value="RPC4"/>
</dbReference>
<reference evidence="6 7" key="1">
    <citation type="submission" date="2020-07" db="EMBL/GenBank/DDBJ databases">
        <title>Comparative genomics of pyrophilous fungi reveals a link between fire events and developmental genes.</title>
        <authorList>
            <consortium name="DOE Joint Genome Institute"/>
            <person name="Steindorff A.S."/>
            <person name="Carver A."/>
            <person name="Calhoun S."/>
            <person name="Stillman K."/>
            <person name="Liu H."/>
            <person name="Lipzen A."/>
            <person name="Pangilinan J."/>
            <person name="Labutti K."/>
            <person name="Bruns T.D."/>
            <person name="Grigoriev I.V."/>
        </authorList>
    </citation>
    <scope>NUCLEOTIDE SEQUENCE [LARGE SCALE GENOMIC DNA]</scope>
    <source>
        <strain evidence="6 7">CBS 144469</strain>
    </source>
</reference>
<keyword evidence="2" id="KW-0240">DNA-directed RNA polymerase</keyword>
<evidence type="ECO:0000256" key="5">
    <source>
        <dbReference type="SAM" id="MobiDB-lite"/>
    </source>
</evidence>
<gene>
    <name evidence="6" type="ORF">DFP72DRAFT_878726</name>
</gene>
<evidence type="ECO:0000256" key="4">
    <source>
        <dbReference type="ARBA" id="ARBA00023242"/>
    </source>
</evidence>
<dbReference type="GO" id="GO:0042797">
    <property type="term" value="P:tRNA transcription by RNA polymerase III"/>
    <property type="evidence" value="ECO:0007669"/>
    <property type="project" value="TreeGrafter"/>
</dbReference>